<comment type="caution">
    <text evidence="2">The sequence shown here is derived from an EMBL/GenBank/DDBJ whole genome shotgun (WGS) entry which is preliminary data.</text>
</comment>
<dbReference type="RefSeq" id="WP_147165644.1">
    <property type="nucleotide sequence ID" value="NZ_VOOR01000002.1"/>
</dbReference>
<organism evidence="2 3">
    <name type="scientific">Phaeodactylibacter luteus</name>
    <dbReference type="NCBI Taxonomy" id="1564516"/>
    <lineage>
        <taxon>Bacteria</taxon>
        <taxon>Pseudomonadati</taxon>
        <taxon>Bacteroidota</taxon>
        <taxon>Saprospiria</taxon>
        <taxon>Saprospirales</taxon>
        <taxon>Haliscomenobacteraceae</taxon>
        <taxon>Phaeodactylibacter</taxon>
    </lineage>
</organism>
<evidence type="ECO:0000313" key="2">
    <source>
        <dbReference type="EMBL" id="TXB69512.1"/>
    </source>
</evidence>
<dbReference type="Proteomes" id="UP000321580">
    <property type="component" value="Unassembled WGS sequence"/>
</dbReference>
<protein>
    <submittedName>
        <fullName evidence="2">DUF2490 domain-containing protein</fullName>
    </submittedName>
</protein>
<dbReference type="OrthoDB" id="1118734at2"/>
<keyword evidence="1" id="KW-0732">Signal</keyword>
<sequence length="226" mass="26159">MKAQIALVFFLCITITAAWAQDDRGTGAWYMYFGNLRPADSPFSLHGEIQYRNHNMIGDLEQLLIRSGIQYNLPDNSATFTLGYGYIGSEPVGDEDFRVNENRIYQEALLRQGVSTVQLLHRFRYEQRFIDGQDFRTRFRYNLFINVPVTAKKFAKGGVYVALYNEIFINGERLDNIPLFDRNRLYGAMGYKLRDNLGVQLGYMSQMLNSRNQGQLQLSLHHNMTL</sequence>
<proteinExistence type="predicted"/>
<dbReference type="AlphaFoldDB" id="A0A5C6S6R5"/>
<dbReference type="Pfam" id="PF10677">
    <property type="entry name" value="DUF2490"/>
    <property type="match status" value="1"/>
</dbReference>
<feature type="signal peptide" evidence="1">
    <location>
        <begin position="1"/>
        <end position="20"/>
    </location>
</feature>
<dbReference type="InterPro" id="IPR019619">
    <property type="entry name" value="DUF2490"/>
</dbReference>
<evidence type="ECO:0000256" key="1">
    <source>
        <dbReference type="SAM" id="SignalP"/>
    </source>
</evidence>
<feature type="chain" id="PRO_5022888636" evidence="1">
    <location>
        <begin position="21"/>
        <end position="226"/>
    </location>
</feature>
<accession>A0A5C6S6R5</accession>
<evidence type="ECO:0000313" key="3">
    <source>
        <dbReference type="Proteomes" id="UP000321580"/>
    </source>
</evidence>
<name>A0A5C6S6R5_9BACT</name>
<reference evidence="2 3" key="1">
    <citation type="submission" date="2019-08" db="EMBL/GenBank/DDBJ databases">
        <title>Genome of Phaeodactylibacter luteus.</title>
        <authorList>
            <person name="Bowman J.P."/>
        </authorList>
    </citation>
    <scope>NUCLEOTIDE SEQUENCE [LARGE SCALE GENOMIC DNA]</scope>
    <source>
        <strain evidence="2 3">KCTC 42180</strain>
    </source>
</reference>
<keyword evidence="3" id="KW-1185">Reference proteome</keyword>
<gene>
    <name evidence="2" type="ORF">FRY97_01500</name>
</gene>
<dbReference type="EMBL" id="VOOR01000002">
    <property type="protein sequence ID" value="TXB69512.1"/>
    <property type="molecule type" value="Genomic_DNA"/>
</dbReference>